<reference evidence="1 2" key="1">
    <citation type="submission" date="2016-11" db="EMBL/GenBank/DDBJ databases">
        <authorList>
            <person name="Jaros S."/>
            <person name="Januszkiewicz K."/>
            <person name="Wedrychowicz H."/>
        </authorList>
    </citation>
    <scope>NUCLEOTIDE SEQUENCE [LARGE SCALE GENOMIC DNA]</scope>
    <source>
        <strain evidence="1 2">DSM 26897</strain>
    </source>
</reference>
<dbReference type="AlphaFoldDB" id="A0A1M4VWU6"/>
<organism evidence="1 2">
    <name type="scientific">Cnuella takakiae</name>
    <dbReference type="NCBI Taxonomy" id="1302690"/>
    <lineage>
        <taxon>Bacteria</taxon>
        <taxon>Pseudomonadati</taxon>
        <taxon>Bacteroidota</taxon>
        <taxon>Chitinophagia</taxon>
        <taxon>Chitinophagales</taxon>
        <taxon>Chitinophagaceae</taxon>
        <taxon>Cnuella</taxon>
    </lineage>
</organism>
<accession>A0A1M4VWU6</accession>
<protein>
    <submittedName>
        <fullName evidence="1">AAA domain-containing protein</fullName>
    </submittedName>
</protein>
<dbReference type="Proteomes" id="UP000184368">
    <property type="component" value="Unassembled WGS sequence"/>
</dbReference>
<dbReference type="SUPFAM" id="SSF52540">
    <property type="entry name" value="P-loop containing nucleoside triphosphate hydrolases"/>
    <property type="match status" value="1"/>
</dbReference>
<proteinExistence type="predicted"/>
<dbReference type="EMBL" id="FQUO01000002">
    <property type="protein sequence ID" value="SHE73426.1"/>
    <property type="molecule type" value="Genomic_DNA"/>
</dbReference>
<dbReference type="RefSeq" id="WP_073040205.1">
    <property type="nucleotide sequence ID" value="NZ_FQUO01000002.1"/>
</dbReference>
<evidence type="ECO:0000313" key="2">
    <source>
        <dbReference type="Proteomes" id="UP000184368"/>
    </source>
</evidence>
<sequence length="286" mass="31408">MQLRKATRKKAKIRLGLSAVSGGGKTYSALLIAYGICGDWSKVAIVDSENNSADLYAHLGDFNVLPLEAPFSPEKYIDAIHTCEKAGMEVIIVDSITHEWDGKGGCLEIVESFGGKYQDWAKVTPRHQAFIEAIVQSPCHMITTVRRKQDYEMTKDSSGKIKVEKGGLKEITREGFEYELTVNLELDMRHNATASKDRTGLFMGKPAFVPSEDTGKIIVEWSESGEDPVAALHQAIANLANCKNNEELADFGSVLPDYIKTDVRFREAASKQRKTFSTAPAATTAG</sequence>
<evidence type="ECO:0000313" key="1">
    <source>
        <dbReference type="EMBL" id="SHE73426.1"/>
    </source>
</evidence>
<dbReference type="OrthoDB" id="1625426at2"/>
<name>A0A1M4VWU6_9BACT</name>
<dbReference type="InterPro" id="IPR027417">
    <property type="entry name" value="P-loop_NTPase"/>
</dbReference>
<dbReference type="STRING" id="1302690.BUE76_11690"/>
<keyword evidence="2" id="KW-1185">Reference proteome</keyword>
<gene>
    <name evidence="1" type="ORF">SAMN05444008_102410</name>
</gene>
<dbReference type="Pfam" id="PF13479">
    <property type="entry name" value="AAA_24"/>
    <property type="match status" value="1"/>
</dbReference>